<keyword evidence="3" id="KW-1185">Reference proteome</keyword>
<dbReference type="OrthoDB" id="4036325at2759"/>
<evidence type="ECO:0000256" key="1">
    <source>
        <dbReference type="SAM" id="MobiDB-lite"/>
    </source>
</evidence>
<feature type="compositionally biased region" description="Basic and acidic residues" evidence="1">
    <location>
        <begin position="233"/>
        <end position="254"/>
    </location>
</feature>
<protein>
    <submittedName>
        <fullName evidence="2">Pol32p</fullName>
    </submittedName>
</protein>
<organism evidence="2 3">
    <name type="scientific">Saccharomyces arboricola (strain H-6 / AS 2.3317 / CBS 10644)</name>
    <name type="common">Yeast</name>
    <dbReference type="NCBI Taxonomy" id="1160507"/>
    <lineage>
        <taxon>Eukaryota</taxon>
        <taxon>Fungi</taxon>
        <taxon>Dikarya</taxon>
        <taxon>Ascomycota</taxon>
        <taxon>Saccharomycotina</taxon>
        <taxon>Saccharomycetes</taxon>
        <taxon>Saccharomycetales</taxon>
        <taxon>Saccharomycetaceae</taxon>
        <taxon>Saccharomyces</taxon>
    </lineage>
</organism>
<dbReference type="AlphaFoldDB" id="J8Q601"/>
<proteinExistence type="predicted"/>
<comment type="caution">
    <text evidence="2">The sequence shown here is derived from an EMBL/GenBank/DDBJ whole genome shotgun (WGS) entry which is preliminary data.</text>
</comment>
<dbReference type="EMBL" id="ALIE01000115">
    <property type="protein sequence ID" value="EJS43039.1"/>
    <property type="molecule type" value="Genomic_DNA"/>
</dbReference>
<feature type="region of interest" description="Disordered" evidence="1">
    <location>
        <begin position="130"/>
        <end position="356"/>
    </location>
</feature>
<reference evidence="2 3" key="1">
    <citation type="journal article" date="2013" name="BMC Genomics">
        <title>High quality de novo sequencing and assembly of the Saccharomyces arboricolus genome.</title>
        <authorList>
            <person name="Liti G."/>
            <person name="Nguyen Ba A.N."/>
            <person name="Blythe M."/>
            <person name="Mueller C.A."/>
            <person name="Bergstroem A."/>
            <person name="Cubillos F.A."/>
            <person name="Dafhnis-Calas F."/>
            <person name="Khoshraftar S."/>
            <person name="Malla S."/>
            <person name="Mehta N."/>
            <person name="Siow C.C."/>
            <person name="Warringer J."/>
            <person name="Moses A.M."/>
            <person name="Louis E.J."/>
            <person name="Nieduszynski C.A."/>
        </authorList>
    </citation>
    <scope>NUCLEOTIDE SEQUENCE [LARGE SCALE GENOMIC DNA]</scope>
    <source>
        <strain evidence="3">H-6 / AS 2.3317 / CBS 10644</strain>
    </source>
</reference>
<feature type="compositionally biased region" description="Acidic residues" evidence="1">
    <location>
        <begin position="255"/>
        <end position="268"/>
    </location>
</feature>
<feature type="compositionally biased region" description="Basic and acidic residues" evidence="1">
    <location>
        <begin position="172"/>
        <end position="208"/>
    </location>
</feature>
<dbReference type="Proteomes" id="UP000006968">
    <property type="component" value="Chromosome X"/>
</dbReference>
<dbReference type="HOGENOM" id="CLU_794694_0_0_1"/>
<name>J8Q601_SACAR</name>
<accession>J8Q601</accession>
<gene>
    <name evidence="2" type="ORF">SU7_1837</name>
</gene>
<feature type="compositionally biased region" description="Acidic residues" evidence="1">
    <location>
        <begin position="217"/>
        <end position="232"/>
    </location>
</feature>
<evidence type="ECO:0000313" key="3">
    <source>
        <dbReference type="Proteomes" id="UP000006968"/>
    </source>
</evidence>
<feature type="compositionally biased region" description="Low complexity" evidence="1">
    <location>
        <begin position="327"/>
        <end position="338"/>
    </location>
</feature>
<evidence type="ECO:0000313" key="2">
    <source>
        <dbReference type="EMBL" id="EJS43039.1"/>
    </source>
</evidence>
<sequence length="356" mass="40787">MDQKTLSFISDKLFTEVKPVLFTDLIHHLKIGPSLAKKLMFSYYKQTTDAKYNCVIMCCYKDQIIKIIHDVTNIPDEDSIIDCFIYAFNPTDTFTPYYDIIDQKGCLTIKNPYELKVSGSLRSVERTMTLEEKPKPQIRPTVRSKTTPEETTGKKLKSKGMGLRSTALLAKMKKDREDKEASRQNELRKRREENMQKINKKNPERVAQMEELNNLFVEDDLDDEREPGEEPNEELHPRSPDKKDVIDDNKKNTNDLEDLLETTAEDSLMEVPKIQQVESCGTEVSKEPKPEGESSSFVDEDGYIVTKRPATSTPPRKSSPALKRALSSSKQQESSSSNKKSKKQGTLESFFRRKAK</sequence>